<accession>A0A6D2JHV3</accession>
<keyword evidence="3" id="KW-1185">Reference proteome</keyword>
<name>A0A6D2JHV3_9BRAS</name>
<gene>
    <name evidence="2" type="ORF">MERR_LOCUS24149</name>
</gene>
<sequence>MRQDLPVRHNIDVMHVEKNLSDAILSTLMQSSKSKDGLKARKDLEDNGIRRHLHAEARGKRTYLPPAVYWLSKEEKIIFTQRLSKFRGPDSYCGNIANCISVKPPMIESLKSHDHHVLIQNLLPAALRGFDSFLFKFMLVNLNSIGLVLAILGFSDCVKWYQSRLSPVSFSSLNSYGRSTVDQSRFSGFYRGSNLGPNCFD</sequence>
<comment type="caution">
    <text evidence="2">The sequence shown here is derived from an EMBL/GenBank/DDBJ whole genome shotgun (WGS) entry which is preliminary data.</text>
</comment>
<keyword evidence="1" id="KW-0472">Membrane</keyword>
<dbReference type="AlphaFoldDB" id="A0A6D2JHV3"/>
<protein>
    <submittedName>
        <fullName evidence="2">Uncharacterized protein</fullName>
    </submittedName>
</protein>
<organism evidence="2 3">
    <name type="scientific">Microthlaspi erraticum</name>
    <dbReference type="NCBI Taxonomy" id="1685480"/>
    <lineage>
        <taxon>Eukaryota</taxon>
        <taxon>Viridiplantae</taxon>
        <taxon>Streptophyta</taxon>
        <taxon>Embryophyta</taxon>
        <taxon>Tracheophyta</taxon>
        <taxon>Spermatophyta</taxon>
        <taxon>Magnoliopsida</taxon>
        <taxon>eudicotyledons</taxon>
        <taxon>Gunneridae</taxon>
        <taxon>Pentapetalae</taxon>
        <taxon>rosids</taxon>
        <taxon>malvids</taxon>
        <taxon>Brassicales</taxon>
        <taxon>Brassicaceae</taxon>
        <taxon>Coluteocarpeae</taxon>
        <taxon>Microthlaspi</taxon>
    </lineage>
</organism>
<keyword evidence="1" id="KW-0812">Transmembrane</keyword>
<feature type="transmembrane region" description="Helical" evidence="1">
    <location>
        <begin position="133"/>
        <end position="154"/>
    </location>
</feature>
<evidence type="ECO:0000256" key="1">
    <source>
        <dbReference type="SAM" id="Phobius"/>
    </source>
</evidence>
<reference evidence="2" key="1">
    <citation type="submission" date="2020-01" db="EMBL/GenBank/DDBJ databases">
        <authorList>
            <person name="Mishra B."/>
        </authorList>
    </citation>
    <scope>NUCLEOTIDE SEQUENCE [LARGE SCALE GENOMIC DNA]</scope>
</reference>
<dbReference type="PANTHER" id="PTHR10775:SF180">
    <property type="entry name" value="TRANSPOSON, EN_SPM-LIKE, TRANSPOSASE-ASSOCIATED DOMAIN PROTEIN-RELATED"/>
    <property type="match status" value="1"/>
</dbReference>
<dbReference type="EMBL" id="CACVBM020001166">
    <property type="protein sequence ID" value="CAA7036914.1"/>
    <property type="molecule type" value="Genomic_DNA"/>
</dbReference>
<evidence type="ECO:0000313" key="3">
    <source>
        <dbReference type="Proteomes" id="UP000467841"/>
    </source>
</evidence>
<proteinExistence type="predicted"/>
<keyword evidence="1" id="KW-1133">Transmembrane helix</keyword>
<dbReference type="Proteomes" id="UP000467841">
    <property type="component" value="Unassembled WGS sequence"/>
</dbReference>
<evidence type="ECO:0000313" key="2">
    <source>
        <dbReference type="EMBL" id="CAA7036914.1"/>
    </source>
</evidence>
<dbReference type="OrthoDB" id="1933987at2759"/>
<dbReference type="PANTHER" id="PTHR10775">
    <property type="entry name" value="OS08G0208400 PROTEIN"/>
    <property type="match status" value="1"/>
</dbReference>